<feature type="compositionally biased region" description="Low complexity" evidence="4">
    <location>
        <begin position="136"/>
        <end position="156"/>
    </location>
</feature>
<dbReference type="PANTHER" id="PTHR13093">
    <property type="entry name" value="ZINC FINGER HIT DOMAIN CONTAINING PROTEIN 1"/>
    <property type="match status" value="1"/>
</dbReference>
<evidence type="ECO:0000256" key="3">
    <source>
        <dbReference type="ARBA" id="ARBA00022833"/>
    </source>
</evidence>
<evidence type="ECO:0000256" key="4">
    <source>
        <dbReference type="SAM" id="MobiDB-lite"/>
    </source>
</evidence>
<dbReference type="GO" id="GO:0005634">
    <property type="term" value="C:nucleus"/>
    <property type="evidence" value="ECO:0007669"/>
    <property type="project" value="UniProtKB-ARBA"/>
</dbReference>
<protein>
    <submittedName>
        <fullName evidence="6">SWR1 complex subunit vps71</fullName>
    </submittedName>
</protein>
<keyword evidence="2" id="KW-0863">Zinc-finger</keyword>
<evidence type="ECO:0000256" key="1">
    <source>
        <dbReference type="ARBA" id="ARBA00022723"/>
    </source>
</evidence>
<dbReference type="GO" id="GO:0008270">
    <property type="term" value="F:zinc ion binding"/>
    <property type="evidence" value="ECO:0007669"/>
    <property type="project" value="UniProtKB-KW"/>
</dbReference>
<dbReference type="EMBL" id="JANBVN010000009">
    <property type="protein sequence ID" value="KAJ9164849.1"/>
    <property type="molecule type" value="Genomic_DNA"/>
</dbReference>
<accession>A0AA38S0M5</accession>
<dbReference type="InterPro" id="IPR039723">
    <property type="entry name" value="Vps71/ZNHIT1"/>
</dbReference>
<name>A0AA38S0M5_9PEZI</name>
<comment type="caution">
    <text evidence="6">The sequence shown here is derived from an EMBL/GenBank/DDBJ whole genome shotgun (WGS) entry which is preliminary data.</text>
</comment>
<organism evidence="6 7">
    <name type="scientific">Coniochaeta hoffmannii</name>
    <dbReference type="NCBI Taxonomy" id="91930"/>
    <lineage>
        <taxon>Eukaryota</taxon>
        <taxon>Fungi</taxon>
        <taxon>Dikarya</taxon>
        <taxon>Ascomycota</taxon>
        <taxon>Pezizomycotina</taxon>
        <taxon>Sordariomycetes</taxon>
        <taxon>Sordariomycetidae</taxon>
        <taxon>Coniochaetales</taxon>
        <taxon>Coniochaetaceae</taxon>
        <taxon>Coniochaeta</taxon>
    </lineage>
</organism>
<evidence type="ECO:0000313" key="7">
    <source>
        <dbReference type="Proteomes" id="UP001174691"/>
    </source>
</evidence>
<gene>
    <name evidence="6" type="ORF">NKR19_g1006</name>
</gene>
<dbReference type="AlphaFoldDB" id="A0AA38S0M5"/>
<keyword evidence="7" id="KW-1185">Reference proteome</keyword>
<evidence type="ECO:0000256" key="2">
    <source>
        <dbReference type="ARBA" id="ARBA00022771"/>
    </source>
</evidence>
<reference evidence="6" key="1">
    <citation type="submission" date="2022-07" db="EMBL/GenBank/DDBJ databases">
        <title>Fungi with potential for degradation of polypropylene.</title>
        <authorList>
            <person name="Gostincar C."/>
        </authorList>
    </citation>
    <scope>NUCLEOTIDE SEQUENCE</scope>
    <source>
        <strain evidence="6">EXF-13287</strain>
    </source>
</reference>
<dbReference type="CDD" id="cd21437">
    <property type="entry name" value="zf-HIT_ZNHIT1_like"/>
    <property type="match status" value="1"/>
</dbReference>
<sequence length="320" mass="34037">MNNFGVIEVASTKTKNAPGWAYVPDNGPNPSAAAFPTSRKNRAARNTAALGLSDLSARQDAKVRKDLEALDKEPSTRDVAIPARSGRGQTKHTPNVRKILQSQKTFANHLDDWIAFQAVSRDNPQATAPWAPPAPASASAATAAAANNLKRSTSSSHKAKPKPKPKQSTPATQKPGPPPQPTATPDTSMPDAPPPPPLPASEPRLTLATSYPPDGSILPPYNRPPPQSHPGDADPLLVSRRVPFPTDDELRALMTAPPLSYLDARAAAAAAVAGGAYPERKFCEVCGYWGRVKCGKCGGRVCALDCLETHREECLRRYGL</sequence>
<evidence type="ECO:0000259" key="5">
    <source>
        <dbReference type="Pfam" id="PF04438"/>
    </source>
</evidence>
<feature type="domain" description="HIT-type" evidence="5">
    <location>
        <begin position="280"/>
        <end position="307"/>
    </location>
</feature>
<keyword evidence="3" id="KW-0862">Zinc</keyword>
<feature type="compositionally biased region" description="Pro residues" evidence="4">
    <location>
        <begin position="191"/>
        <end position="200"/>
    </location>
</feature>
<feature type="region of interest" description="Disordered" evidence="4">
    <location>
        <begin position="70"/>
        <end position="95"/>
    </location>
</feature>
<dbReference type="InterPro" id="IPR007529">
    <property type="entry name" value="Znf_HIT"/>
</dbReference>
<dbReference type="Pfam" id="PF04438">
    <property type="entry name" value="zf-HIT"/>
    <property type="match status" value="1"/>
</dbReference>
<keyword evidence="1" id="KW-0479">Metal-binding</keyword>
<proteinExistence type="predicted"/>
<dbReference type="Proteomes" id="UP001174691">
    <property type="component" value="Unassembled WGS sequence"/>
</dbReference>
<dbReference type="GO" id="GO:0006338">
    <property type="term" value="P:chromatin remodeling"/>
    <property type="evidence" value="ECO:0007669"/>
    <property type="project" value="InterPro"/>
</dbReference>
<evidence type="ECO:0000313" key="6">
    <source>
        <dbReference type="EMBL" id="KAJ9164849.1"/>
    </source>
</evidence>
<feature type="region of interest" description="Disordered" evidence="4">
    <location>
        <begin position="123"/>
        <end position="237"/>
    </location>
</feature>